<keyword evidence="1" id="KW-0121">Carboxypeptidase</keyword>
<sequence>MKHWLIGTLLLLAWVSAGAQVSGVVVDSENNKPISGVMVKAIVNGMTKAFATSDPKGVFNIPKAPLPCTLSFSHLSYESYKAEASNNQPTTYRLVPSNRQLEDVVIEAPRIVQRGDTTTYHLGRFVSKRDVTVQEALKKLPGVEVTKGGTISYLGKAIDKLTIDGMDLVERDYQSTIQNLRHEKVAKVEIMENQQEVKMLKDLVGDDKIVMNLVLNRKARGRANGKAEIGTGIDSHKEVAYRGMGHLLYVQPRWQTTMEGRLDKNFNATDEVQHSIIPQLKPNSPLLSALPKGLSVPTPSISPHFYLRQKGGQGKLKSIYQIASDRTIRADLSYSDYTSRHTYGNELTFLNPSSGDNLLLDENKVDIRSREQVVKGMLEYKRDGQKNYLKEAIDYVGVGQYQQDNILHAPHPITQVVEQRSHLVRNSLRWYTRRGDRVFSLNSDISYQTAPLLSLTVPELTQRFREQMAQASLSSSFLLSIGKGWQLSIPIEAQYTYDVISKDGLEFTRGNRLALTLSPRLWRFTQGENNLSLTIPTTLAVMKYGAKPSETRLLLSPSLYFMHRFNRTWSVFGNLSYNQNVGSLLDLLRTPYFTTYREELLGSGNLRNTRGVNGEFHFGFRAPIRELYGNISLTGRYDYSDHLFSDDPSERLNRIELVKGDNTSGSYGLNAYISRFLRKSKTKISLGLAVNYAHFQSIRQDTQQKSQILGASTWGSAQFTLNDKWSGEYNYSVDRSQMWYSGQTLAPLHGTTNKLEATYSPTDYIHLTLIGEHQGKELLPKEMKHLFLLSCVGEYRSHIGNFKLHLHNLLNMQEYGFTSYGATERNRSWYQLRGRSALLSYTFYY</sequence>
<evidence type="ECO:0000313" key="2">
    <source>
        <dbReference type="Proteomes" id="UP000297225"/>
    </source>
</evidence>
<dbReference type="EMBL" id="SPNC01000085">
    <property type="protein sequence ID" value="TFH94802.1"/>
    <property type="molecule type" value="Genomic_DNA"/>
</dbReference>
<dbReference type="InterPro" id="IPR008969">
    <property type="entry name" value="CarboxyPept-like_regulatory"/>
</dbReference>
<dbReference type="Proteomes" id="UP000297225">
    <property type="component" value="Unassembled WGS sequence"/>
</dbReference>
<dbReference type="SUPFAM" id="SSF56935">
    <property type="entry name" value="Porins"/>
    <property type="match status" value="1"/>
</dbReference>
<dbReference type="GO" id="GO:0004180">
    <property type="term" value="F:carboxypeptidase activity"/>
    <property type="evidence" value="ECO:0007669"/>
    <property type="project" value="UniProtKB-KW"/>
</dbReference>
<dbReference type="Pfam" id="PF13715">
    <property type="entry name" value="CarbopepD_reg_2"/>
    <property type="match status" value="1"/>
</dbReference>
<organism evidence="1 2">
    <name type="scientific">Porphyromonas levii</name>
    <dbReference type="NCBI Taxonomy" id="28114"/>
    <lineage>
        <taxon>Bacteria</taxon>
        <taxon>Pseudomonadati</taxon>
        <taxon>Bacteroidota</taxon>
        <taxon>Bacteroidia</taxon>
        <taxon>Bacteroidales</taxon>
        <taxon>Porphyromonadaceae</taxon>
        <taxon>Porphyromonas</taxon>
    </lineage>
</organism>
<comment type="caution">
    <text evidence="1">The sequence shown here is derived from an EMBL/GenBank/DDBJ whole genome shotgun (WGS) entry which is preliminary data.</text>
</comment>
<dbReference type="OrthoDB" id="603275at2"/>
<dbReference type="RefSeq" id="WP_134849388.1">
    <property type="nucleotide sequence ID" value="NZ_CP197400.1"/>
</dbReference>
<protein>
    <submittedName>
        <fullName evidence="1">Carboxypeptidase-like regulatory domain-containing protein</fullName>
    </submittedName>
</protein>
<keyword evidence="1" id="KW-0645">Protease</keyword>
<gene>
    <name evidence="1" type="ORF">E4P47_06090</name>
</gene>
<evidence type="ECO:0000313" key="1">
    <source>
        <dbReference type="EMBL" id="TFH94802.1"/>
    </source>
</evidence>
<dbReference type="AlphaFoldDB" id="A0A4Y8WNI0"/>
<keyword evidence="1" id="KW-0378">Hydrolase</keyword>
<reference evidence="1 2" key="1">
    <citation type="submission" date="2019-03" db="EMBL/GenBank/DDBJ databases">
        <title>Porphyromonas levii Isolated from the Uterus of Dairy Cows.</title>
        <authorList>
            <person name="Francis A.M."/>
        </authorList>
    </citation>
    <scope>NUCLEOTIDE SEQUENCE [LARGE SCALE GENOMIC DNA]</scope>
    <source>
        <strain evidence="1 2">AF5678</strain>
    </source>
</reference>
<dbReference type="SUPFAM" id="SSF49464">
    <property type="entry name" value="Carboxypeptidase regulatory domain-like"/>
    <property type="match status" value="1"/>
</dbReference>
<name>A0A4Y8WNI0_9PORP</name>
<keyword evidence="2" id="KW-1185">Reference proteome</keyword>
<accession>A0A4Y8WNI0</accession>
<proteinExistence type="predicted"/>